<dbReference type="EMBL" id="SMDC01000002">
    <property type="protein sequence ID" value="TCW38296.1"/>
    <property type="molecule type" value="Genomic_DNA"/>
</dbReference>
<dbReference type="Pfam" id="PF10816">
    <property type="entry name" value="DUF2760"/>
    <property type="match status" value="1"/>
</dbReference>
<dbReference type="RefSeq" id="WP_132228659.1">
    <property type="nucleotide sequence ID" value="NZ_NRRH01000006.1"/>
</dbReference>
<protein>
    <submittedName>
        <fullName evidence="3">Uncharacterized protein DUF2760</fullName>
    </submittedName>
</protein>
<feature type="compositionally biased region" description="Basic and acidic residues" evidence="1">
    <location>
        <begin position="28"/>
        <end position="45"/>
    </location>
</feature>
<organism evidence="3 4">
    <name type="scientific">Marichromatium gracile</name>
    <name type="common">Chromatium gracile</name>
    <dbReference type="NCBI Taxonomy" id="1048"/>
    <lineage>
        <taxon>Bacteria</taxon>
        <taxon>Pseudomonadati</taxon>
        <taxon>Pseudomonadota</taxon>
        <taxon>Gammaproteobacteria</taxon>
        <taxon>Chromatiales</taxon>
        <taxon>Chromatiaceae</taxon>
        <taxon>Marichromatium</taxon>
    </lineage>
</organism>
<name>A0A4R4AHW5_MARGR</name>
<evidence type="ECO:0000259" key="2">
    <source>
        <dbReference type="Pfam" id="PF10816"/>
    </source>
</evidence>
<dbReference type="Proteomes" id="UP000295247">
    <property type="component" value="Unassembled WGS sequence"/>
</dbReference>
<gene>
    <name evidence="3" type="ORF">EDC29_102188</name>
</gene>
<evidence type="ECO:0000256" key="1">
    <source>
        <dbReference type="SAM" id="MobiDB-lite"/>
    </source>
</evidence>
<dbReference type="AlphaFoldDB" id="A0A4R4AHW5"/>
<reference evidence="3 4" key="1">
    <citation type="submission" date="2019-03" db="EMBL/GenBank/DDBJ databases">
        <title>Genomic Encyclopedia of Type Strains, Phase IV (KMG-IV): sequencing the most valuable type-strain genomes for metagenomic binning, comparative biology and taxonomic classification.</title>
        <authorList>
            <person name="Goeker M."/>
        </authorList>
    </citation>
    <scope>NUCLEOTIDE SEQUENCE [LARGE SCALE GENOMIC DNA]</scope>
    <source>
        <strain evidence="3 4">DSM 203</strain>
    </source>
</reference>
<comment type="caution">
    <text evidence="3">The sequence shown here is derived from an EMBL/GenBank/DDBJ whole genome shotgun (WGS) entry which is preliminary data.</text>
</comment>
<accession>A0A4R4AHW5</accession>
<proteinExistence type="predicted"/>
<feature type="region of interest" description="Disordered" evidence="1">
    <location>
        <begin position="25"/>
        <end position="45"/>
    </location>
</feature>
<evidence type="ECO:0000313" key="3">
    <source>
        <dbReference type="EMBL" id="TCW38296.1"/>
    </source>
</evidence>
<feature type="domain" description="DUF2760" evidence="2">
    <location>
        <begin position="47"/>
        <end position="169"/>
    </location>
</feature>
<dbReference type="InterPro" id="IPR021212">
    <property type="entry name" value="DUF2760"/>
</dbReference>
<sequence>MAAPKLSLSRRIRLALKQAWRTLGDSRPVAEPDAQRKHDEGDRRDAQEAALQLLALFQREGRLVDFLQQDITASDDATLGAAARIVHTGCRRVLDEHLPLAPICQAPEGARITLEPGFDANRLHPSGALLGSPPFTGTLIHPGWEVRAVRLPEPVAGHDPRIIAAAEVEL</sequence>
<evidence type="ECO:0000313" key="4">
    <source>
        <dbReference type="Proteomes" id="UP000295247"/>
    </source>
</evidence>